<feature type="transmembrane region" description="Helical" evidence="6">
    <location>
        <begin position="229"/>
        <end position="248"/>
    </location>
</feature>
<name>A0A2D3W7S6_9BACT</name>
<accession>A0A2D3W7S6</accession>
<sequence>MNFKAMLRHIRLFFLMLFDREITVYASSLSFYTIFTVVPLLIISLSLIANVPVFEEQYAKIQIFIFDNIMPVQTAAIAGYLDSFFKNSVQLGIIGFATMIVSSLLFFQNFEHIVSKIFKTSKRGIWDAITTYWTLITLTPIVLIASMSLKAYLEANISGLALSALSIFPFLLLWSIFFLIYKIAVNADVSIRAAAMSSFIVAVVWGLAKNSFIQYVFYNKTYATMYGSFSALIFFFLWIYVSWIIVIYGMKLCYLINRATQREHSQNT</sequence>
<feature type="transmembrane region" description="Helical" evidence="6">
    <location>
        <begin position="161"/>
        <end position="181"/>
    </location>
</feature>
<keyword evidence="3 6" id="KW-0812">Transmembrane</keyword>
<dbReference type="AlphaFoldDB" id="A0A2D3W7S6"/>
<dbReference type="RefSeq" id="WP_294897131.1">
    <property type="nucleotide sequence ID" value="NZ_DLUI01000165.1"/>
</dbReference>
<dbReference type="InterPro" id="IPR017039">
    <property type="entry name" value="Virul_fac_BrkB"/>
</dbReference>
<feature type="transmembrane region" description="Helical" evidence="6">
    <location>
        <begin position="22"/>
        <end position="49"/>
    </location>
</feature>
<evidence type="ECO:0000313" key="8">
    <source>
        <dbReference type="Proteomes" id="UP000228859"/>
    </source>
</evidence>
<dbReference type="Pfam" id="PF03631">
    <property type="entry name" value="Virul_fac_BrkB"/>
    <property type="match status" value="1"/>
</dbReference>
<organism evidence="7 8">
    <name type="scientific">Sulfuricurvum kujiense</name>
    <dbReference type="NCBI Taxonomy" id="148813"/>
    <lineage>
        <taxon>Bacteria</taxon>
        <taxon>Pseudomonadati</taxon>
        <taxon>Campylobacterota</taxon>
        <taxon>Epsilonproteobacteria</taxon>
        <taxon>Campylobacterales</taxon>
        <taxon>Sulfurimonadaceae</taxon>
        <taxon>Sulfuricurvum</taxon>
    </lineage>
</organism>
<evidence type="ECO:0000256" key="2">
    <source>
        <dbReference type="ARBA" id="ARBA00022475"/>
    </source>
</evidence>
<evidence type="ECO:0000256" key="1">
    <source>
        <dbReference type="ARBA" id="ARBA00004651"/>
    </source>
</evidence>
<protein>
    <submittedName>
        <fullName evidence="7">Uncharacterized protein</fullName>
    </submittedName>
</protein>
<reference evidence="7 8" key="1">
    <citation type="journal article" date="2017" name="Front. Microbiol.">
        <title>Comparative Genomic Analysis of the Class Epsilonproteobacteria and Proposed Reclassification to Epsilonbacteraeota (phyl. nov.).</title>
        <authorList>
            <person name="Waite D.W."/>
            <person name="Vanwonterghem I."/>
            <person name="Rinke C."/>
            <person name="Parks D.H."/>
            <person name="Zhang Y."/>
            <person name="Takai K."/>
            <person name="Sievert S.M."/>
            <person name="Simon J."/>
            <person name="Campbell B.J."/>
            <person name="Hanson T.E."/>
            <person name="Woyke T."/>
            <person name="Klotz M.G."/>
            <person name="Hugenholtz P."/>
        </authorList>
    </citation>
    <scope>NUCLEOTIDE SEQUENCE [LARGE SCALE GENOMIC DNA]</scope>
    <source>
        <strain evidence="7">UBA12443</strain>
    </source>
</reference>
<evidence type="ECO:0000256" key="5">
    <source>
        <dbReference type="ARBA" id="ARBA00023136"/>
    </source>
</evidence>
<dbReference type="Proteomes" id="UP000228859">
    <property type="component" value="Unassembled WGS sequence"/>
</dbReference>
<dbReference type="PIRSF" id="PIRSF035875">
    <property type="entry name" value="RNase_BN"/>
    <property type="match status" value="1"/>
</dbReference>
<keyword evidence="4 6" id="KW-1133">Transmembrane helix</keyword>
<feature type="transmembrane region" description="Helical" evidence="6">
    <location>
        <begin position="193"/>
        <end position="217"/>
    </location>
</feature>
<dbReference type="PANTHER" id="PTHR30213">
    <property type="entry name" value="INNER MEMBRANE PROTEIN YHJD"/>
    <property type="match status" value="1"/>
</dbReference>
<feature type="transmembrane region" description="Helical" evidence="6">
    <location>
        <begin position="87"/>
        <end position="107"/>
    </location>
</feature>
<feature type="transmembrane region" description="Helical" evidence="6">
    <location>
        <begin position="128"/>
        <end position="149"/>
    </location>
</feature>
<evidence type="ECO:0000256" key="4">
    <source>
        <dbReference type="ARBA" id="ARBA00022989"/>
    </source>
</evidence>
<evidence type="ECO:0000256" key="3">
    <source>
        <dbReference type="ARBA" id="ARBA00022692"/>
    </source>
</evidence>
<evidence type="ECO:0000313" key="7">
    <source>
        <dbReference type="EMBL" id="DAB37401.1"/>
    </source>
</evidence>
<dbReference type="EMBL" id="DLUI01000165">
    <property type="protein sequence ID" value="DAB37401.1"/>
    <property type="molecule type" value="Genomic_DNA"/>
</dbReference>
<keyword evidence="5 6" id="KW-0472">Membrane</keyword>
<comment type="subcellular location">
    <subcellularLocation>
        <location evidence="1">Cell membrane</location>
        <topology evidence="1">Multi-pass membrane protein</topology>
    </subcellularLocation>
</comment>
<gene>
    <name evidence="7" type="ORF">CFH83_11370</name>
</gene>
<keyword evidence="2" id="KW-1003">Cell membrane</keyword>
<dbReference type="GO" id="GO:0005886">
    <property type="term" value="C:plasma membrane"/>
    <property type="evidence" value="ECO:0007669"/>
    <property type="project" value="UniProtKB-SubCell"/>
</dbReference>
<dbReference type="PANTHER" id="PTHR30213:SF0">
    <property type="entry name" value="UPF0761 MEMBRANE PROTEIN YIHY"/>
    <property type="match status" value="1"/>
</dbReference>
<evidence type="ECO:0000256" key="6">
    <source>
        <dbReference type="SAM" id="Phobius"/>
    </source>
</evidence>
<comment type="caution">
    <text evidence="7">The sequence shown here is derived from an EMBL/GenBank/DDBJ whole genome shotgun (WGS) entry which is preliminary data.</text>
</comment>
<dbReference type="NCBIfam" id="TIGR00765">
    <property type="entry name" value="yihY_not_rbn"/>
    <property type="match status" value="1"/>
</dbReference>
<proteinExistence type="predicted"/>